<dbReference type="Pfam" id="PF01330">
    <property type="entry name" value="RuvA_N"/>
    <property type="match status" value="1"/>
</dbReference>
<evidence type="ECO:0000313" key="6">
    <source>
        <dbReference type="EMBL" id="CAB4596621.1"/>
    </source>
</evidence>
<dbReference type="InterPro" id="IPR011114">
    <property type="entry name" value="RuvA_C"/>
</dbReference>
<dbReference type="SMART" id="SM00278">
    <property type="entry name" value="HhH1"/>
    <property type="match status" value="2"/>
</dbReference>
<feature type="domain" description="Helix-hairpin-helix DNA-binding motif class 1" evidence="5">
    <location>
        <begin position="109"/>
        <end position="128"/>
    </location>
</feature>
<keyword evidence="3" id="KW-0238">DNA-binding</keyword>
<dbReference type="GO" id="GO:0003677">
    <property type="term" value="F:DNA binding"/>
    <property type="evidence" value="ECO:0007669"/>
    <property type="project" value="UniProtKB-KW"/>
</dbReference>
<accession>A0A6J6G606</accession>
<dbReference type="EMBL" id="CAEZUP010000002">
    <property type="protein sequence ID" value="CAB4596621.1"/>
    <property type="molecule type" value="Genomic_DNA"/>
</dbReference>
<dbReference type="SUPFAM" id="SSF46929">
    <property type="entry name" value="DNA helicase RuvA subunit, C-terminal domain"/>
    <property type="match status" value="1"/>
</dbReference>
<name>A0A6J6G606_9ZZZZ</name>
<dbReference type="Gene3D" id="1.10.150.20">
    <property type="entry name" value="5' to 3' exonuclease, C-terminal subdomain"/>
    <property type="match status" value="1"/>
</dbReference>
<dbReference type="Pfam" id="PF07499">
    <property type="entry name" value="RuvA_C"/>
    <property type="match status" value="1"/>
</dbReference>
<evidence type="ECO:0000256" key="4">
    <source>
        <dbReference type="ARBA" id="ARBA00023204"/>
    </source>
</evidence>
<evidence type="ECO:0000256" key="1">
    <source>
        <dbReference type="ARBA" id="ARBA00022490"/>
    </source>
</evidence>
<dbReference type="NCBIfam" id="TIGR00084">
    <property type="entry name" value="ruvA"/>
    <property type="match status" value="1"/>
</dbReference>
<evidence type="ECO:0000259" key="5">
    <source>
        <dbReference type="SMART" id="SM00278"/>
    </source>
</evidence>
<dbReference type="GO" id="GO:0006281">
    <property type="term" value="P:DNA repair"/>
    <property type="evidence" value="ECO:0007669"/>
    <property type="project" value="UniProtKB-KW"/>
</dbReference>
<proteinExistence type="inferred from homology"/>
<dbReference type="SUPFAM" id="SSF47781">
    <property type="entry name" value="RuvA domain 2-like"/>
    <property type="match status" value="1"/>
</dbReference>
<dbReference type="InterPro" id="IPR013849">
    <property type="entry name" value="DNA_helicase_Holl-junc_RuvA_I"/>
</dbReference>
<dbReference type="CDD" id="cd14332">
    <property type="entry name" value="UBA_RuvA_C"/>
    <property type="match status" value="1"/>
</dbReference>
<keyword evidence="2" id="KW-0227">DNA damage</keyword>
<dbReference type="Gene3D" id="2.40.50.140">
    <property type="entry name" value="Nucleic acid-binding proteins"/>
    <property type="match status" value="1"/>
</dbReference>
<dbReference type="Gene3D" id="1.10.8.10">
    <property type="entry name" value="DNA helicase RuvA subunit, C-terminal domain"/>
    <property type="match status" value="1"/>
</dbReference>
<dbReference type="GO" id="GO:0009379">
    <property type="term" value="C:Holliday junction helicase complex"/>
    <property type="evidence" value="ECO:0007669"/>
    <property type="project" value="InterPro"/>
</dbReference>
<sequence>MIGSVRGTLLDRWPTGEVLIEVSGIGYRVIITAGTAASLSEPGSEVFLHTHHHRREDSETLYGFATVDERIVFEALLSAHGVGPSLALGILGAHPPASLVRVLADDDLDALCLVPGVGKKTAARLLIELKSKLDIPGLDIGALTGTTATGGGAGGRRSTPLGDVRDALAELGYSPDEIADAVRSLPDDAGTSELLRLALQQLAS</sequence>
<dbReference type="HAMAP" id="MF_00031">
    <property type="entry name" value="DNA_HJ_migration_RuvA"/>
    <property type="match status" value="1"/>
</dbReference>
<organism evidence="6">
    <name type="scientific">freshwater metagenome</name>
    <dbReference type="NCBI Taxonomy" id="449393"/>
    <lineage>
        <taxon>unclassified sequences</taxon>
        <taxon>metagenomes</taxon>
        <taxon>ecological metagenomes</taxon>
    </lineage>
</organism>
<keyword evidence="1" id="KW-0963">Cytoplasm</keyword>
<dbReference type="SUPFAM" id="SSF50249">
    <property type="entry name" value="Nucleic acid-binding proteins"/>
    <property type="match status" value="1"/>
</dbReference>
<evidence type="ECO:0000256" key="3">
    <source>
        <dbReference type="ARBA" id="ARBA00023125"/>
    </source>
</evidence>
<reference evidence="6" key="1">
    <citation type="submission" date="2020-05" db="EMBL/GenBank/DDBJ databases">
        <authorList>
            <person name="Chiriac C."/>
            <person name="Salcher M."/>
            <person name="Ghai R."/>
            <person name="Kavagutti S V."/>
        </authorList>
    </citation>
    <scope>NUCLEOTIDE SEQUENCE</scope>
</reference>
<dbReference type="Pfam" id="PF14520">
    <property type="entry name" value="HHH_5"/>
    <property type="match status" value="1"/>
</dbReference>
<protein>
    <submittedName>
        <fullName evidence="6">Unannotated protein</fullName>
    </submittedName>
</protein>
<dbReference type="GO" id="GO:0005524">
    <property type="term" value="F:ATP binding"/>
    <property type="evidence" value="ECO:0007669"/>
    <property type="project" value="InterPro"/>
</dbReference>
<dbReference type="InterPro" id="IPR000085">
    <property type="entry name" value="RuvA"/>
</dbReference>
<dbReference type="InterPro" id="IPR003583">
    <property type="entry name" value="Hlx-hairpin-Hlx_DNA-bd_motif"/>
</dbReference>
<evidence type="ECO:0000256" key="2">
    <source>
        <dbReference type="ARBA" id="ARBA00022763"/>
    </source>
</evidence>
<dbReference type="InterPro" id="IPR036267">
    <property type="entry name" value="RuvA_C_sf"/>
</dbReference>
<dbReference type="InterPro" id="IPR010994">
    <property type="entry name" value="RuvA_2-like"/>
</dbReference>
<keyword evidence="4" id="KW-0234">DNA repair</keyword>
<dbReference type="GO" id="GO:0006310">
    <property type="term" value="P:DNA recombination"/>
    <property type="evidence" value="ECO:0007669"/>
    <property type="project" value="InterPro"/>
</dbReference>
<feature type="domain" description="Helix-hairpin-helix DNA-binding motif class 1" evidence="5">
    <location>
        <begin position="74"/>
        <end position="93"/>
    </location>
</feature>
<dbReference type="InterPro" id="IPR012340">
    <property type="entry name" value="NA-bd_OB-fold"/>
</dbReference>
<dbReference type="GO" id="GO:0009378">
    <property type="term" value="F:four-way junction helicase activity"/>
    <property type="evidence" value="ECO:0007669"/>
    <property type="project" value="InterPro"/>
</dbReference>
<gene>
    <name evidence="6" type="ORF">UFOPK1835_00099</name>
</gene>
<dbReference type="AlphaFoldDB" id="A0A6J6G606"/>